<evidence type="ECO:0000313" key="2">
    <source>
        <dbReference type="EMBL" id="RMZ93248.1"/>
    </source>
</evidence>
<keyword evidence="1" id="KW-0853">WD repeat</keyword>
<sequence>SDNTIRLWKIDKGISTKTFEGHKRLYLYFFVVSEQRSTLSPLIINRTLKIQGILRFNLIKLIKFYTRIIQFK</sequence>
<gene>
    <name evidence="2" type="ORF">BpHYR1_048269</name>
</gene>
<feature type="non-terminal residue" evidence="2">
    <location>
        <position position="1"/>
    </location>
</feature>
<accession>A0A3M7P2H8</accession>
<protein>
    <submittedName>
        <fullName evidence="2">Uncharacterized protein</fullName>
    </submittedName>
</protein>
<proteinExistence type="predicted"/>
<evidence type="ECO:0000256" key="1">
    <source>
        <dbReference type="PROSITE-ProRule" id="PRU00221"/>
    </source>
</evidence>
<dbReference type="PROSITE" id="PS50082">
    <property type="entry name" value="WD_REPEATS_2"/>
    <property type="match status" value="1"/>
</dbReference>
<dbReference type="EMBL" id="REGN01013965">
    <property type="protein sequence ID" value="RMZ93248.1"/>
    <property type="molecule type" value="Genomic_DNA"/>
</dbReference>
<organism evidence="2 3">
    <name type="scientific">Brachionus plicatilis</name>
    <name type="common">Marine rotifer</name>
    <name type="synonym">Brachionus muelleri</name>
    <dbReference type="NCBI Taxonomy" id="10195"/>
    <lineage>
        <taxon>Eukaryota</taxon>
        <taxon>Metazoa</taxon>
        <taxon>Spiralia</taxon>
        <taxon>Gnathifera</taxon>
        <taxon>Rotifera</taxon>
        <taxon>Eurotatoria</taxon>
        <taxon>Monogononta</taxon>
        <taxon>Pseudotrocha</taxon>
        <taxon>Ploima</taxon>
        <taxon>Brachionidae</taxon>
        <taxon>Brachionus</taxon>
    </lineage>
</organism>
<dbReference type="AlphaFoldDB" id="A0A3M7P2H8"/>
<feature type="repeat" description="WD" evidence="1">
    <location>
        <begin position="1"/>
        <end position="18"/>
    </location>
</feature>
<name>A0A3M7P2H8_BRAPC</name>
<evidence type="ECO:0000313" key="3">
    <source>
        <dbReference type="Proteomes" id="UP000276133"/>
    </source>
</evidence>
<dbReference type="InterPro" id="IPR001680">
    <property type="entry name" value="WD40_rpt"/>
</dbReference>
<reference evidence="2 3" key="1">
    <citation type="journal article" date="2018" name="Sci. Rep.">
        <title>Genomic signatures of local adaptation to the degree of environmental predictability in rotifers.</title>
        <authorList>
            <person name="Franch-Gras L."/>
            <person name="Hahn C."/>
            <person name="Garcia-Roger E.M."/>
            <person name="Carmona M.J."/>
            <person name="Serra M."/>
            <person name="Gomez A."/>
        </authorList>
    </citation>
    <scope>NUCLEOTIDE SEQUENCE [LARGE SCALE GENOMIC DNA]</scope>
    <source>
        <strain evidence="2">HYR1</strain>
    </source>
</reference>
<keyword evidence="3" id="KW-1185">Reference proteome</keyword>
<dbReference type="Proteomes" id="UP000276133">
    <property type="component" value="Unassembled WGS sequence"/>
</dbReference>
<comment type="caution">
    <text evidence="2">The sequence shown here is derived from an EMBL/GenBank/DDBJ whole genome shotgun (WGS) entry which is preliminary data.</text>
</comment>